<comment type="caution">
    <text evidence="2">The sequence shown here is derived from an EMBL/GenBank/DDBJ whole genome shotgun (WGS) entry which is preliminary data.</text>
</comment>
<organism evidence="2 3">
    <name type="scientific">Serendipita indica (strain DSM 11827)</name>
    <name type="common">Root endophyte fungus</name>
    <name type="synonym">Piriformospora indica</name>
    <dbReference type="NCBI Taxonomy" id="1109443"/>
    <lineage>
        <taxon>Eukaryota</taxon>
        <taxon>Fungi</taxon>
        <taxon>Dikarya</taxon>
        <taxon>Basidiomycota</taxon>
        <taxon>Agaricomycotina</taxon>
        <taxon>Agaricomycetes</taxon>
        <taxon>Sebacinales</taxon>
        <taxon>Serendipitaceae</taxon>
        <taxon>Serendipita</taxon>
    </lineage>
</organism>
<dbReference type="Proteomes" id="UP000007148">
    <property type="component" value="Unassembled WGS sequence"/>
</dbReference>
<proteinExistence type="predicted"/>
<sequence>MDQWGNGGGKTWTIANDSYHPFAHREFGAGTRGEIRGTNMFGSGYPYGVWNTTSIARRSFPFGVWPLYWEDDFMDSNEVGAQLDAIRPGGHISIVPLRAQKENFTISQDEVYYAVGDSQSLISILISYVTWCHASLAWPTRFDPTSPNATVKLENVLQYYRASSFALASPAYSNPNSRNASYQPTGEWIPERIKNSPFWQCLDSTTASALPIMNPPPKPPKYDILPAIMCPLWMVFLGAAGVILYVIFLVCWKMRDWAWNWGVIQEEKRHQMRTRMRIRDETIFQYERYP</sequence>
<gene>
    <name evidence="2" type="ORF">PIIN_09100</name>
</gene>
<keyword evidence="1" id="KW-0812">Transmembrane</keyword>
<dbReference type="OrthoDB" id="3365917at2759"/>
<keyword evidence="3" id="KW-1185">Reference proteome</keyword>
<dbReference type="InParanoid" id="G4TUX3"/>
<feature type="transmembrane region" description="Helical" evidence="1">
    <location>
        <begin position="232"/>
        <end position="252"/>
    </location>
</feature>
<keyword evidence="1" id="KW-1133">Transmembrane helix</keyword>
<name>G4TUX3_SERID</name>
<dbReference type="AlphaFoldDB" id="G4TUX3"/>
<keyword evidence="1" id="KW-0472">Membrane</keyword>
<evidence type="ECO:0000256" key="1">
    <source>
        <dbReference type="SAM" id="Phobius"/>
    </source>
</evidence>
<reference evidence="2 3" key="1">
    <citation type="journal article" date="2011" name="PLoS Pathog.">
        <title>Endophytic Life Strategies Decoded by Genome and Transcriptome Analyses of the Mutualistic Root Symbiont Piriformospora indica.</title>
        <authorList>
            <person name="Zuccaro A."/>
            <person name="Lahrmann U."/>
            <person name="Guldener U."/>
            <person name="Langen G."/>
            <person name="Pfiffi S."/>
            <person name="Biedenkopf D."/>
            <person name="Wong P."/>
            <person name="Samans B."/>
            <person name="Grimm C."/>
            <person name="Basiewicz M."/>
            <person name="Murat C."/>
            <person name="Martin F."/>
            <person name="Kogel K.H."/>
        </authorList>
    </citation>
    <scope>NUCLEOTIDE SEQUENCE [LARGE SCALE GENOMIC DNA]</scope>
    <source>
        <strain evidence="2 3">DSM 11827</strain>
    </source>
</reference>
<evidence type="ECO:0000313" key="3">
    <source>
        <dbReference type="Proteomes" id="UP000007148"/>
    </source>
</evidence>
<dbReference type="EMBL" id="CAFZ01000400">
    <property type="protein sequence ID" value="CCA75116.1"/>
    <property type="molecule type" value="Genomic_DNA"/>
</dbReference>
<evidence type="ECO:0000313" key="2">
    <source>
        <dbReference type="EMBL" id="CCA75116.1"/>
    </source>
</evidence>
<protein>
    <submittedName>
        <fullName evidence="2">Uncharacterized protein</fullName>
    </submittedName>
</protein>
<accession>G4TUX3</accession>
<dbReference type="HOGENOM" id="CLU_057147_0_0_1"/>